<feature type="signal peptide" evidence="2">
    <location>
        <begin position="1"/>
        <end position="24"/>
    </location>
</feature>
<gene>
    <name evidence="3" type="ORF">K435DRAFT_812221</name>
</gene>
<name>A0A4S8KPU0_DENBC</name>
<evidence type="ECO:0000313" key="3">
    <source>
        <dbReference type="EMBL" id="THU77692.1"/>
    </source>
</evidence>
<evidence type="ECO:0000313" key="4">
    <source>
        <dbReference type="Proteomes" id="UP000297245"/>
    </source>
</evidence>
<proteinExistence type="predicted"/>
<keyword evidence="4" id="KW-1185">Reference proteome</keyword>
<organism evidence="3 4">
    <name type="scientific">Dendrothele bispora (strain CBS 962.96)</name>
    <dbReference type="NCBI Taxonomy" id="1314807"/>
    <lineage>
        <taxon>Eukaryota</taxon>
        <taxon>Fungi</taxon>
        <taxon>Dikarya</taxon>
        <taxon>Basidiomycota</taxon>
        <taxon>Agaricomycotina</taxon>
        <taxon>Agaricomycetes</taxon>
        <taxon>Agaricomycetidae</taxon>
        <taxon>Agaricales</taxon>
        <taxon>Agaricales incertae sedis</taxon>
        <taxon>Dendrothele</taxon>
    </lineage>
</organism>
<feature type="chain" id="PRO_5020556706" description="Secreted protein" evidence="2">
    <location>
        <begin position="25"/>
        <end position="104"/>
    </location>
</feature>
<keyword evidence="2" id="KW-0732">Signal</keyword>
<sequence>MGFALGSAALSVLLLRVLPVLSIGRLICRTTTNRPRWITRISSITRRPLESTYGKDMNTSMYGEDMNTPRVTTPASLITRIKLPRGPTENELPSSQVAPTPPVA</sequence>
<reference evidence="3 4" key="1">
    <citation type="journal article" date="2019" name="Nat. Ecol. Evol.">
        <title>Megaphylogeny resolves global patterns of mushroom evolution.</title>
        <authorList>
            <person name="Varga T."/>
            <person name="Krizsan K."/>
            <person name="Foldi C."/>
            <person name="Dima B."/>
            <person name="Sanchez-Garcia M."/>
            <person name="Sanchez-Ramirez S."/>
            <person name="Szollosi G.J."/>
            <person name="Szarkandi J.G."/>
            <person name="Papp V."/>
            <person name="Albert L."/>
            <person name="Andreopoulos W."/>
            <person name="Angelini C."/>
            <person name="Antonin V."/>
            <person name="Barry K.W."/>
            <person name="Bougher N.L."/>
            <person name="Buchanan P."/>
            <person name="Buyck B."/>
            <person name="Bense V."/>
            <person name="Catcheside P."/>
            <person name="Chovatia M."/>
            <person name="Cooper J."/>
            <person name="Damon W."/>
            <person name="Desjardin D."/>
            <person name="Finy P."/>
            <person name="Geml J."/>
            <person name="Haridas S."/>
            <person name="Hughes K."/>
            <person name="Justo A."/>
            <person name="Karasinski D."/>
            <person name="Kautmanova I."/>
            <person name="Kiss B."/>
            <person name="Kocsube S."/>
            <person name="Kotiranta H."/>
            <person name="LaButti K.M."/>
            <person name="Lechner B.E."/>
            <person name="Liimatainen K."/>
            <person name="Lipzen A."/>
            <person name="Lukacs Z."/>
            <person name="Mihaltcheva S."/>
            <person name="Morgado L.N."/>
            <person name="Niskanen T."/>
            <person name="Noordeloos M.E."/>
            <person name="Ohm R.A."/>
            <person name="Ortiz-Santana B."/>
            <person name="Ovrebo C."/>
            <person name="Racz N."/>
            <person name="Riley R."/>
            <person name="Savchenko A."/>
            <person name="Shiryaev A."/>
            <person name="Soop K."/>
            <person name="Spirin V."/>
            <person name="Szebenyi C."/>
            <person name="Tomsovsky M."/>
            <person name="Tulloss R.E."/>
            <person name="Uehling J."/>
            <person name="Grigoriev I.V."/>
            <person name="Vagvolgyi C."/>
            <person name="Papp T."/>
            <person name="Martin F.M."/>
            <person name="Miettinen O."/>
            <person name="Hibbett D.S."/>
            <person name="Nagy L.G."/>
        </authorList>
    </citation>
    <scope>NUCLEOTIDE SEQUENCE [LARGE SCALE GENOMIC DNA]</scope>
    <source>
        <strain evidence="3 4">CBS 962.96</strain>
    </source>
</reference>
<evidence type="ECO:0008006" key="5">
    <source>
        <dbReference type="Google" id="ProtNLM"/>
    </source>
</evidence>
<dbReference type="EMBL" id="ML180363">
    <property type="protein sequence ID" value="THU77692.1"/>
    <property type="molecule type" value="Genomic_DNA"/>
</dbReference>
<accession>A0A4S8KPU0</accession>
<feature type="region of interest" description="Disordered" evidence="1">
    <location>
        <begin position="52"/>
        <end position="104"/>
    </location>
</feature>
<evidence type="ECO:0000256" key="1">
    <source>
        <dbReference type="SAM" id="MobiDB-lite"/>
    </source>
</evidence>
<dbReference type="AlphaFoldDB" id="A0A4S8KPU0"/>
<dbReference type="Proteomes" id="UP000297245">
    <property type="component" value="Unassembled WGS sequence"/>
</dbReference>
<evidence type="ECO:0000256" key="2">
    <source>
        <dbReference type="SAM" id="SignalP"/>
    </source>
</evidence>
<protein>
    <recommendedName>
        <fullName evidence="5">Secreted protein</fullName>
    </recommendedName>
</protein>